<dbReference type="EMBL" id="CP071518">
    <property type="protein sequence ID" value="QSX78351.1"/>
    <property type="molecule type" value="Genomic_DNA"/>
</dbReference>
<protein>
    <submittedName>
        <fullName evidence="1">Uncharacterized protein</fullName>
    </submittedName>
</protein>
<proteinExistence type="predicted"/>
<name>A0A974XYY2_9GAMM</name>
<organism evidence="1 2">
    <name type="scientific">Agrilutibacter solisilvae</name>
    <dbReference type="NCBI Taxonomy" id="2763317"/>
    <lineage>
        <taxon>Bacteria</taxon>
        <taxon>Pseudomonadati</taxon>
        <taxon>Pseudomonadota</taxon>
        <taxon>Gammaproteobacteria</taxon>
        <taxon>Lysobacterales</taxon>
        <taxon>Lysobacteraceae</taxon>
        <taxon>Agrilutibacter</taxon>
    </lineage>
</organism>
<dbReference type="KEGG" id="lsf:I8J32_017160"/>
<sequence length="67" mass="7661">MDRNEVYKIVFTQFLDREVSERMEELDAKYTDGGRASGDRRKKLAEAAVEAYENATFALNQLEADNA</sequence>
<gene>
    <name evidence="1" type="ORF">I8J32_017160</name>
</gene>
<dbReference type="Proteomes" id="UP000639274">
    <property type="component" value="Chromosome"/>
</dbReference>
<dbReference type="RefSeq" id="WP_200613918.1">
    <property type="nucleotide sequence ID" value="NZ_CP071518.1"/>
</dbReference>
<keyword evidence="2" id="KW-1185">Reference proteome</keyword>
<accession>A0A974XYY2</accession>
<evidence type="ECO:0000313" key="2">
    <source>
        <dbReference type="Proteomes" id="UP000639274"/>
    </source>
</evidence>
<dbReference type="AlphaFoldDB" id="A0A974XYY2"/>
<evidence type="ECO:0000313" key="1">
    <source>
        <dbReference type="EMBL" id="QSX78351.1"/>
    </source>
</evidence>
<reference evidence="1 2" key="1">
    <citation type="submission" date="2021-03" db="EMBL/GenBank/DDBJ databases">
        <title>Lysobacter sp. nov. isolated from soil of gangwondo yeongwol, south Korea.</title>
        <authorList>
            <person name="Kim K.R."/>
            <person name="Kim K.H."/>
            <person name="Jeon C.O."/>
        </authorList>
    </citation>
    <scope>NUCLEOTIDE SEQUENCE [LARGE SCALE GENOMIC DNA]</scope>
    <source>
        <strain evidence="1 2">R19</strain>
    </source>
</reference>